<dbReference type="Pfam" id="PF17962">
    <property type="entry name" value="bMG6"/>
    <property type="match status" value="1"/>
</dbReference>
<evidence type="ECO:0000256" key="5">
    <source>
        <dbReference type="SAM" id="SignalP"/>
    </source>
</evidence>
<dbReference type="Pfam" id="PF00207">
    <property type="entry name" value="A2M"/>
    <property type="match status" value="1"/>
</dbReference>
<feature type="chain" id="PRO_5011495785" description="Apple domain-containing protein" evidence="5">
    <location>
        <begin position="25"/>
        <end position="1829"/>
    </location>
</feature>
<dbReference type="Pfam" id="PF07703">
    <property type="entry name" value="A2M_BRD"/>
    <property type="match status" value="1"/>
</dbReference>
<dbReference type="GO" id="GO:0006508">
    <property type="term" value="P:proteolysis"/>
    <property type="evidence" value="ECO:0007669"/>
    <property type="project" value="InterPro"/>
</dbReference>
<evidence type="ECO:0000256" key="1">
    <source>
        <dbReference type="ARBA" id="ARBA00010556"/>
    </source>
</evidence>
<dbReference type="Proteomes" id="UP000198793">
    <property type="component" value="Unassembled WGS sequence"/>
</dbReference>
<dbReference type="InterPro" id="IPR041462">
    <property type="entry name" value="Bact_A2M_MG6"/>
</dbReference>
<dbReference type="SUPFAM" id="SSF48239">
    <property type="entry name" value="Terpenoid cyclases/Protein prenyltransferases"/>
    <property type="match status" value="1"/>
</dbReference>
<dbReference type="InterPro" id="IPR021868">
    <property type="entry name" value="Alpha_2_Macroglob_MG3"/>
</dbReference>
<dbReference type="InterPro" id="IPR003609">
    <property type="entry name" value="Pan_app"/>
</dbReference>
<dbReference type="Pfam" id="PF17972">
    <property type="entry name" value="bMG5"/>
    <property type="match status" value="1"/>
</dbReference>
<evidence type="ECO:0000259" key="8">
    <source>
        <dbReference type="SMART" id="SM01360"/>
    </source>
</evidence>
<dbReference type="InterPro" id="IPR051802">
    <property type="entry name" value="YfhM-like"/>
</dbReference>
<dbReference type="InterPro" id="IPR011990">
    <property type="entry name" value="TPR-like_helical_dom_sf"/>
</dbReference>
<feature type="domain" description="Apple" evidence="6">
    <location>
        <begin position="35"/>
        <end position="100"/>
    </location>
</feature>
<dbReference type="OrthoDB" id="9767116at2"/>
<dbReference type="InterPro" id="IPR049120">
    <property type="entry name" value="A2M_bMG2"/>
</dbReference>
<feature type="domain" description="Alpha-2-macroglobulin" evidence="8">
    <location>
        <begin position="1164"/>
        <end position="1253"/>
    </location>
</feature>
<dbReference type="InterPro" id="IPR041203">
    <property type="entry name" value="Bact_A2M_MG5"/>
</dbReference>
<evidence type="ECO:0000256" key="4">
    <source>
        <dbReference type="ARBA" id="ARBA00023157"/>
    </source>
</evidence>
<dbReference type="SMART" id="SM01360">
    <property type="entry name" value="A2M"/>
    <property type="match status" value="1"/>
</dbReference>
<evidence type="ECO:0008006" key="11">
    <source>
        <dbReference type="Google" id="ProtNLM"/>
    </source>
</evidence>
<comment type="similarity">
    <text evidence="1">Belongs to the protease inhibitor I39 (alpha-2-macroglobulin) family. Bacterial alpha-2-macroglobulin subfamily.</text>
</comment>
<dbReference type="CDD" id="cd02891">
    <property type="entry name" value="A2M_like"/>
    <property type="match status" value="1"/>
</dbReference>
<keyword evidence="3" id="KW-0677">Repeat</keyword>
<dbReference type="SMART" id="SM00223">
    <property type="entry name" value="APPLE"/>
    <property type="match status" value="1"/>
</dbReference>
<proteinExistence type="inferred from homology"/>
<dbReference type="InterPro" id="IPR000177">
    <property type="entry name" value="Apple"/>
</dbReference>
<evidence type="ECO:0000256" key="3">
    <source>
        <dbReference type="ARBA" id="ARBA00022737"/>
    </source>
</evidence>
<dbReference type="Pfam" id="PF14295">
    <property type="entry name" value="PAN_4"/>
    <property type="match status" value="1"/>
</dbReference>
<dbReference type="Pfam" id="PF21142">
    <property type="entry name" value="A2M_bMG2"/>
    <property type="match status" value="1"/>
</dbReference>
<evidence type="ECO:0000313" key="9">
    <source>
        <dbReference type="EMBL" id="SDN53169.1"/>
    </source>
</evidence>
<dbReference type="SMART" id="SM01419">
    <property type="entry name" value="Thiol-ester_cl"/>
    <property type="match status" value="1"/>
</dbReference>
<dbReference type="SMART" id="SM01359">
    <property type="entry name" value="A2M_N_2"/>
    <property type="match status" value="1"/>
</dbReference>
<dbReference type="InterPro" id="IPR047565">
    <property type="entry name" value="Alpha-macroglob_thiol-ester_cl"/>
</dbReference>
<dbReference type="Pfam" id="PF17973">
    <property type="entry name" value="bMG10"/>
    <property type="match status" value="1"/>
</dbReference>
<evidence type="ECO:0000259" key="7">
    <source>
        <dbReference type="SMART" id="SM01359"/>
    </source>
</evidence>
<gene>
    <name evidence="9" type="ORF">SAMN05192530_101148</name>
</gene>
<dbReference type="InterPro" id="IPR011625">
    <property type="entry name" value="A2M_N_BRD"/>
</dbReference>
<feature type="domain" description="Alpha-2-macroglobulin bait region" evidence="7">
    <location>
        <begin position="960"/>
        <end position="1104"/>
    </location>
</feature>
<dbReference type="EMBL" id="FNIT01000001">
    <property type="protein sequence ID" value="SDN53169.1"/>
    <property type="molecule type" value="Genomic_DNA"/>
</dbReference>
<dbReference type="InterPro" id="IPR002890">
    <property type="entry name" value="MG2"/>
</dbReference>
<accession>A0A1H0C5Q6</accession>
<dbReference type="PIRSF" id="PIRSF038980">
    <property type="entry name" value="A2M_bac"/>
    <property type="match status" value="1"/>
</dbReference>
<dbReference type="PANTHER" id="PTHR40094:SF1">
    <property type="entry name" value="UBIQUITIN DOMAIN-CONTAINING PROTEIN"/>
    <property type="match status" value="1"/>
</dbReference>
<name>A0A1H0C5Q6_9HYPH</name>
<dbReference type="Gene3D" id="1.50.10.20">
    <property type="match status" value="1"/>
</dbReference>
<dbReference type="Gene3D" id="1.25.40.10">
    <property type="entry name" value="Tetratricopeptide repeat domain"/>
    <property type="match status" value="1"/>
</dbReference>
<keyword evidence="10" id="KW-1185">Reference proteome</keyword>
<sequence>MGRLGTGLLAGWLIGMAATGAALAQGAERRIVPAPGSDYYGHDYDILKDATQDLCETACLSDNQCRAFTFNTAKGWCFLKNEAGELRAAAGTVSGRIAEGAAPAADEATLRQREGDLAFLGRETLDAARSFRLGLADEAADASAPRGEAIWPAADVALAARDYAGAGKLYREALRRDASLSRAWLGLALASLDDVDPATVGLSTEARLPAAVNAFLTGADERERAAALDFLGRTLAAQENWREAIRAYRLSVATLARPDTQSRLDAAVAEHGFRIIGNSVDNNASSPRICLNFSEPLAPAVTAGEAAGDYLQVENGDTLPVTASGSQICVDGVRHGQRYRIVARRGIPAASGETLAKSADSSIYVRDRDPSVRLSGNAYVLPAGGEATIPVTTVNTDTVEARLLRIGDRALAGAVGTSRFLQQLESYDVDQIVANDGEAVWTGAVDVSREANEEVVTAIPVAAILKEQKPGVYILSARAKNARAEDTTPATQWFVLTDIGLTSFAGADGFHVFARSLGTADPLAGVQLQLVAANNEILGSVETDRNGHARLAPGLLRGTGGQRPALVTAKRNGGDFAFLDMTAAAFDLADRGVGGRAAPGALDVFLTPERGIYRAGDTVHLTALLREAGGRAATGVGPVTAILKRPDGVEDRRSVLHSREAGGLVWDATLPGAAMRGIWTAQLLLDPKQPPIGSATFRVEDFEPERIRVSLDVPEGAVDPAAPPVLGVEVRTLFGAAGAGLAVSGEVILSATDRLDRYPGTRFGLASDQPTATRLPFEGEPTDAEGRGQIRLSSFNLPGTTKPLEASIQLRVSDVGGRPVEESAARPVRVDTGRLGIRPSFEGTLGENSEAGFDLVALDAAGERAALAGARWVLDRIQTDYQWYSANGRWNYETVERRERIADGSVDIAAGEPARITRPVRWGRYELTLTDPAGASLPASVAFEAGWGSAPRTAETPDVLALTLDKPRYAVGETARVHIEPRFAGQAQVLVLSDRLVSVQEVPVAVGGTDVELPVTADWGPSAYVTAVVYRPMDIEARQMPSRAIGLAHAASDPGDAKLALQVDAPEQARPREPLEVAVRLANAERGKPAFVTLAAVDVGILNVTDFQPPAPSEFVFGQRRLGVEIRDLYSRLIDRMQGAPGAVRSGGDAGAFGERPPPMDQLVALFSGIVPVDADGVARVRFDVPDFNGTLRLMAIGWSENGVGEAHRDVVVRDPVVAQVSRPSFLSPGDRSRIAIDLDHVDGPAGKVELTLTGTDGSLRLGEGASATLDLSERGHARISVPVDVVAAGAGEMELAIATPGGEQLVKRFALPVRSIQPRDLRKSRFEIAGGGGRLTLDPALLADFQPGTERLTVSVTNLAGFDVAGVVASLDRYPYGCTEQLTSRALPLLYLDETVLAAGLPGAGADDLRTRVTGAIQAVLANQDSSGAFGLWAPGSGDLWLDAYVTDFLSRAKERGFDVPAEGLTLALDNLANQVGYLGDTPDWDRASYAYYVLARNGRAAIGDLRYTADNEAARFRSPLAQAQLAAALGFYGDRLRAEMLMRQAAGAAERGGSDAPSRSDYGSPLRDGAGVLTLALETGQDGVDLRPLLRRVSEERAARRYTSTQEDVWSLLAAHAALERAPPNLAIDGTQRSGDYTTSLDAAALAGGGPQIENRGAAPVSASLTVSGVPQVAPAAEASGYEITRQAYTMEGEEADPGAVAQGDRLVMVVEVLPVDRAAARLMIDDPLPAGFSIDNPAILKGGDLAALDFLDLSEEAAHTEFRSDRFLAAVDKAEGETGVFRFAYVVRALSPGEFVHPAAVVEDMYRPERRGRTDEGRVSVVGPLR</sequence>
<dbReference type="Gene3D" id="3.50.4.10">
    <property type="entry name" value="Hepatocyte Growth Factor"/>
    <property type="match status" value="1"/>
</dbReference>
<evidence type="ECO:0000313" key="10">
    <source>
        <dbReference type="Proteomes" id="UP000198793"/>
    </source>
</evidence>
<keyword evidence="4" id="KW-1015">Disulfide bond</keyword>
<protein>
    <recommendedName>
        <fullName evidence="11">Apple domain-containing protein</fullName>
    </recommendedName>
</protein>
<dbReference type="PANTHER" id="PTHR40094">
    <property type="entry name" value="ALPHA-2-MACROGLOBULIN HOMOLOG"/>
    <property type="match status" value="1"/>
</dbReference>
<dbReference type="InterPro" id="IPR041246">
    <property type="entry name" value="Bact_MG10"/>
</dbReference>
<keyword evidence="2 5" id="KW-0732">Signal</keyword>
<dbReference type="InterPro" id="IPR026284">
    <property type="entry name" value="A2MG_proteobact"/>
</dbReference>
<evidence type="ECO:0000259" key="6">
    <source>
        <dbReference type="SMART" id="SM00223"/>
    </source>
</evidence>
<dbReference type="GO" id="GO:0004866">
    <property type="term" value="F:endopeptidase inhibitor activity"/>
    <property type="evidence" value="ECO:0007669"/>
    <property type="project" value="InterPro"/>
</dbReference>
<dbReference type="RefSeq" id="WP_090667445.1">
    <property type="nucleotide sequence ID" value="NZ_FNIT01000001.1"/>
</dbReference>
<organism evidence="9 10">
    <name type="scientific">Aureimonas jatrophae</name>
    <dbReference type="NCBI Taxonomy" id="1166073"/>
    <lineage>
        <taxon>Bacteria</taxon>
        <taxon>Pseudomonadati</taxon>
        <taxon>Pseudomonadota</taxon>
        <taxon>Alphaproteobacteria</taxon>
        <taxon>Hyphomicrobiales</taxon>
        <taxon>Aurantimonadaceae</taxon>
        <taxon>Aureimonas</taxon>
    </lineage>
</organism>
<dbReference type="Pfam" id="PF11974">
    <property type="entry name" value="bMG3"/>
    <property type="match status" value="1"/>
</dbReference>
<dbReference type="Pfam" id="PF01835">
    <property type="entry name" value="MG2"/>
    <property type="match status" value="1"/>
</dbReference>
<dbReference type="Gene3D" id="2.60.40.1930">
    <property type="match status" value="1"/>
</dbReference>
<reference evidence="9 10" key="1">
    <citation type="submission" date="2016-10" db="EMBL/GenBank/DDBJ databases">
        <authorList>
            <person name="de Groot N.N."/>
        </authorList>
    </citation>
    <scope>NUCLEOTIDE SEQUENCE [LARGE SCALE GENOMIC DNA]</scope>
    <source>
        <strain evidence="10">L7-484,KACC 16230,DSM 25025</strain>
    </source>
</reference>
<dbReference type="STRING" id="1166073.SAMN05192530_101148"/>
<feature type="signal peptide" evidence="5">
    <location>
        <begin position="1"/>
        <end position="24"/>
    </location>
</feature>
<dbReference type="InterPro" id="IPR001599">
    <property type="entry name" value="Macroglobln_a2"/>
</dbReference>
<evidence type="ECO:0000256" key="2">
    <source>
        <dbReference type="ARBA" id="ARBA00022729"/>
    </source>
</evidence>
<dbReference type="CDD" id="cd01100">
    <property type="entry name" value="APPLE_Factor_XI_like"/>
    <property type="match status" value="1"/>
</dbReference>
<dbReference type="InterPro" id="IPR008930">
    <property type="entry name" value="Terpenoid_cyclase/PrenylTrfase"/>
</dbReference>
<dbReference type="GO" id="GO:0005576">
    <property type="term" value="C:extracellular region"/>
    <property type="evidence" value="ECO:0007669"/>
    <property type="project" value="InterPro"/>
</dbReference>